<feature type="non-terminal residue" evidence="3">
    <location>
        <position position="1"/>
    </location>
</feature>
<accession>A0ABR6TPI1</accession>
<dbReference type="Pfam" id="PF14242">
    <property type="entry name" value="DUF4342"/>
    <property type="match status" value="1"/>
</dbReference>
<dbReference type="EMBL" id="JABGBW010000040">
    <property type="protein sequence ID" value="MBC2576896.1"/>
    <property type="molecule type" value="Genomic_DNA"/>
</dbReference>
<evidence type="ECO:0000313" key="4">
    <source>
        <dbReference type="Proteomes" id="UP000713904"/>
    </source>
</evidence>
<reference evidence="3 4" key="1">
    <citation type="submission" date="2020-05" db="EMBL/GenBank/DDBJ databases">
        <title>Draft genome of xy-202 and genomic insight in genome of the genus Peptostreptococcus.</title>
        <authorList>
            <person name="Zhang Z."/>
        </authorList>
    </citation>
    <scope>NUCLEOTIDE SEQUENCE [LARGE SCALE GENOMIC DNA]</scope>
    <source>
        <strain evidence="3 4">DSM 27025</strain>
    </source>
</reference>
<evidence type="ECO:0000256" key="1">
    <source>
        <dbReference type="SAM" id="Phobius"/>
    </source>
</evidence>
<proteinExistence type="predicted"/>
<keyword evidence="4" id="KW-1185">Reference proteome</keyword>
<evidence type="ECO:0000313" key="3">
    <source>
        <dbReference type="EMBL" id="MBC2576896.1"/>
    </source>
</evidence>
<protein>
    <submittedName>
        <fullName evidence="3">DUF4342 domain-containing protein</fullName>
    </submittedName>
</protein>
<keyword evidence="1" id="KW-0472">Membrane</keyword>
<gene>
    <name evidence="3" type="ORF">HLB29_09640</name>
</gene>
<name>A0ABR6TPI1_9FIRM</name>
<feature type="domain" description="DUF4342" evidence="2">
    <location>
        <begin position="4"/>
        <end position="60"/>
    </location>
</feature>
<evidence type="ECO:0000259" key="2">
    <source>
        <dbReference type="Pfam" id="PF14242"/>
    </source>
</evidence>
<sequence length="72" mass="7623">KSQLIELLKKATVVRIKVEKDGRNIINIPLTVGVVGAAVMPVFVLFGLSAAVLSKYSVKIADDISGDEVDLG</sequence>
<organism evidence="3 4">
    <name type="scientific">Peptostreptococcus canis</name>
    <dbReference type="NCBI Taxonomy" id="1159213"/>
    <lineage>
        <taxon>Bacteria</taxon>
        <taxon>Bacillati</taxon>
        <taxon>Bacillota</taxon>
        <taxon>Clostridia</taxon>
        <taxon>Peptostreptococcales</taxon>
        <taxon>Peptostreptococcaceae</taxon>
        <taxon>Peptostreptococcus</taxon>
    </lineage>
</organism>
<keyword evidence="1" id="KW-1133">Transmembrane helix</keyword>
<comment type="caution">
    <text evidence="3">The sequence shown here is derived from an EMBL/GenBank/DDBJ whole genome shotgun (WGS) entry which is preliminary data.</text>
</comment>
<feature type="non-terminal residue" evidence="3">
    <location>
        <position position="72"/>
    </location>
</feature>
<feature type="transmembrane region" description="Helical" evidence="1">
    <location>
        <begin position="25"/>
        <end position="48"/>
    </location>
</feature>
<dbReference type="RefSeq" id="WP_185624905.1">
    <property type="nucleotide sequence ID" value="NZ_JABGBW010000040.1"/>
</dbReference>
<keyword evidence="1" id="KW-0812">Transmembrane</keyword>
<dbReference type="Proteomes" id="UP000713904">
    <property type="component" value="Unassembled WGS sequence"/>
</dbReference>
<dbReference type="InterPro" id="IPR025642">
    <property type="entry name" value="DUF4342"/>
</dbReference>